<gene>
    <name evidence="3" type="ORF">ARB_04111</name>
</gene>
<accession>D4AIL6</accession>
<feature type="region of interest" description="Disordered" evidence="1">
    <location>
        <begin position="1"/>
        <end position="24"/>
    </location>
</feature>
<feature type="compositionally biased region" description="Acidic residues" evidence="1">
    <location>
        <begin position="159"/>
        <end position="169"/>
    </location>
</feature>
<protein>
    <submittedName>
        <fullName evidence="3">Uncharacterized protein</fullName>
    </submittedName>
</protein>
<dbReference type="KEGG" id="abe:ARB_04111"/>
<feature type="compositionally biased region" description="Basic and acidic residues" evidence="1">
    <location>
        <begin position="137"/>
        <end position="158"/>
    </location>
</feature>
<keyword evidence="4" id="KW-1185">Reference proteome</keyword>
<dbReference type="OMA" id="IADKVMH"/>
<keyword evidence="2" id="KW-0472">Membrane</keyword>
<sequence length="176" mass="20070">MTRRRGRRSREDEGRSRADSVRRDDGAADDPLVALLVTMGGATGVIKTLFIPALISLVLYLTISFVIAPFIRLHRQRYSQYLPLHTISVHTTSLRDRTFDALMNITLPSSWRHRSLAHEQDSDSLFDDDGEDGYELSESRREALDQERREARLARELEDGFIPDSDGEDTPGTRRI</sequence>
<feature type="region of interest" description="Disordered" evidence="1">
    <location>
        <begin position="122"/>
        <end position="176"/>
    </location>
</feature>
<dbReference type="eggNOG" id="ENOG502SSYK">
    <property type="taxonomic scope" value="Eukaryota"/>
</dbReference>
<feature type="transmembrane region" description="Helical" evidence="2">
    <location>
        <begin position="49"/>
        <end position="71"/>
    </location>
</feature>
<dbReference type="AlphaFoldDB" id="D4AIL6"/>
<reference evidence="4" key="1">
    <citation type="journal article" date="2011" name="Genome Biol.">
        <title>Comparative and functional genomics provide insights into the pathogenicity of dermatophytic fungi.</title>
        <authorList>
            <person name="Burmester A."/>
            <person name="Shelest E."/>
            <person name="Gloeckner G."/>
            <person name="Heddergott C."/>
            <person name="Schindler S."/>
            <person name="Staib P."/>
            <person name="Heidel A."/>
            <person name="Felder M."/>
            <person name="Petzold A."/>
            <person name="Szafranski K."/>
            <person name="Feuermann M."/>
            <person name="Pedruzzi I."/>
            <person name="Priebe S."/>
            <person name="Groth M."/>
            <person name="Winkler R."/>
            <person name="Li W."/>
            <person name="Kniemeyer O."/>
            <person name="Schroeckh V."/>
            <person name="Hertweck C."/>
            <person name="Hube B."/>
            <person name="White T.C."/>
            <person name="Platzer M."/>
            <person name="Guthke R."/>
            <person name="Heitman J."/>
            <person name="Woestemeyer J."/>
            <person name="Zipfel P.F."/>
            <person name="Monod M."/>
            <person name="Brakhage A.A."/>
        </authorList>
    </citation>
    <scope>NUCLEOTIDE SEQUENCE [LARGE SCALE GENOMIC DNA]</scope>
    <source>
        <strain evidence="4">ATCC MYA-4681 / CBS 112371</strain>
    </source>
</reference>
<dbReference type="EMBL" id="ABSU01000001">
    <property type="protein sequence ID" value="EFE36589.1"/>
    <property type="molecule type" value="Genomic_DNA"/>
</dbReference>
<keyword evidence="2" id="KW-1133">Transmembrane helix</keyword>
<evidence type="ECO:0000256" key="1">
    <source>
        <dbReference type="SAM" id="MobiDB-lite"/>
    </source>
</evidence>
<evidence type="ECO:0000256" key="2">
    <source>
        <dbReference type="SAM" id="Phobius"/>
    </source>
</evidence>
<dbReference type="HOGENOM" id="CLU_092550_0_1_1"/>
<keyword evidence="2" id="KW-0812">Transmembrane</keyword>
<dbReference type="Proteomes" id="UP000008866">
    <property type="component" value="Unassembled WGS sequence"/>
</dbReference>
<dbReference type="GeneID" id="9522318"/>
<feature type="compositionally biased region" description="Basic and acidic residues" evidence="1">
    <location>
        <begin position="9"/>
        <end position="24"/>
    </location>
</feature>
<evidence type="ECO:0000313" key="4">
    <source>
        <dbReference type="Proteomes" id="UP000008866"/>
    </source>
</evidence>
<name>D4AIL6_ARTBC</name>
<feature type="compositionally biased region" description="Acidic residues" evidence="1">
    <location>
        <begin position="122"/>
        <end position="135"/>
    </location>
</feature>
<dbReference type="RefSeq" id="XP_003017234.1">
    <property type="nucleotide sequence ID" value="XM_003017188.1"/>
</dbReference>
<organism evidence="3 4">
    <name type="scientific">Arthroderma benhamiae (strain ATCC MYA-4681 / CBS 112371)</name>
    <name type="common">Trichophyton mentagrophytes</name>
    <dbReference type="NCBI Taxonomy" id="663331"/>
    <lineage>
        <taxon>Eukaryota</taxon>
        <taxon>Fungi</taxon>
        <taxon>Dikarya</taxon>
        <taxon>Ascomycota</taxon>
        <taxon>Pezizomycotina</taxon>
        <taxon>Eurotiomycetes</taxon>
        <taxon>Eurotiomycetidae</taxon>
        <taxon>Onygenales</taxon>
        <taxon>Arthrodermataceae</taxon>
        <taxon>Trichophyton</taxon>
    </lineage>
</organism>
<evidence type="ECO:0000313" key="3">
    <source>
        <dbReference type="EMBL" id="EFE36589.1"/>
    </source>
</evidence>
<comment type="caution">
    <text evidence="3">The sequence shown here is derived from an EMBL/GenBank/DDBJ whole genome shotgun (WGS) entry which is preliminary data.</text>
</comment>
<proteinExistence type="predicted"/>